<dbReference type="PANTHER" id="PTHR43395:SF10">
    <property type="entry name" value="CHEMOTAXIS PROTEIN CHEA"/>
    <property type="match status" value="1"/>
</dbReference>
<name>A0ABQ1N2P8_9BACT</name>
<dbReference type="Pfam" id="PF02895">
    <property type="entry name" value="H-kinase_dim"/>
    <property type="match status" value="1"/>
</dbReference>
<dbReference type="Pfam" id="PF01584">
    <property type="entry name" value="CheW"/>
    <property type="match status" value="1"/>
</dbReference>
<dbReference type="SMART" id="SM00260">
    <property type="entry name" value="CheW"/>
    <property type="match status" value="1"/>
</dbReference>
<keyword evidence="8" id="KW-0418">Kinase</keyword>
<keyword evidence="5 12" id="KW-0597">Phosphoprotein</keyword>
<dbReference type="InterPro" id="IPR003594">
    <property type="entry name" value="HATPase_dom"/>
</dbReference>
<evidence type="ECO:0000256" key="11">
    <source>
        <dbReference type="ARBA" id="ARBA00035100"/>
    </source>
</evidence>
<evidence type="ECO:0000256" key="4">
    <source>
        <dbReference type="ARBA" id="ARBA00022500"/>
    </source>
</evidence>
<dbReference type="Proteomes" id="UP000636010">
    <property type="component" value="Unassembled WGS sequence"/>
</dbReference>
<dbReference type="InterPro" id="IPR036061">
    <property type="entry name" value="CheW-like_dom_sf"/>
</dbReference>
<comment type="catalytic activity">
    <reaction evidence="1">
        <text>ATP + protein L-histidine = ADP + protein N-phospho-L-histidine.</text>
        <dbReference type="EC" id="2.7.13.3"/>
    </reaction>
</comment>
<evidence type="ECO:0000256" key="7">
    <source>
        <dbReference type="ARBA" id="ARBA00022741"/>
    </source>
</evidence>
<dbReference type="Gene3D" id="1.10.287.560">
    <property type="entry name" value="Histidine kinase CheA-like, homodimeric domain"/>
    <property type="match status" value="1"/>
</dbReference>
<dbReference type="SUPFAM" id="SSF50341">
    <property type="entry name" value="CheW-like"/>
    <property type="match status" value="1"/>
</dbReference>
<evidence type="ECO:0000259" key="15">
    <source>
        <dbReference type="PROSITE" id="PS50894"/>
    </source>
</evidence>
<gene>
    <name evidence="16" type="primary">cheA-1</name>
    <name evidence="16" type="ORF">GCM10011506_41790</name>
</gene>
<comment type="caution">
    <text evidence="16">The sequence shown here is derived from an EMBL/GenBank/DDBJ whole genome shotgun (WGS) entry which is preliminary data.</text>
</comment>
<feature type="domain" description="Histidine kinase" evidence="13">
    <location>
        <begin position="314"/>
        <end position="556"/>
    </location>
</feature>
<dbReference type="InterPro" id="IPR051315">
    <property type="entry name" value="Bact_Chemotaxis_CheA"/>
</dbReference>
<dbReference type="EC" id="2.7.13.3" evidence="2"/>
<evidence type="ECO:0000313" key="17">
    <source>
        <dbReference type="Proteomes" id="UP000636010"/>
    </source>
</evidence>
<evidence type="ECO:0000256" key="12">
    <source>
        <dbReference type="PROSITE-ProRule" id="PRU00110"/>
    </source>
</evidence>
<keyword evidence="6" id="KW-0808">Transferase</keyword>
<keyword evidence="17" id="KW-1185">Reference proteome</keyword>
<dbReference type="Gene3D" id="1.20.120.160">
    <property type="entry name" value="HPT domain"/>
    <property type="match status" value="1"/>
</dbReference>
<dbReference type="EMBL" id="BMEC01000016">
    <property type="protein sequence ID" value="GGC51706.1"/>
    <property type="molecule type" value="Genomic_DNA"/>
</dbReference>
<accession>A0ABQ1N2P8</accession>
<feature type="modified residue" description="Phosphohistidine" evidence="12">
    <location>
        <position position="43"/>
    </location>
</feature>
<keyword evidence="10" id="KW-0902">Two-component regulatory system</keyword>
<dbReference type="PROSITE" id="PS50894">
    <property type="entry name" value="HPT"/>
    <property type="match status" value="1"/>
</dbReference>
<dbReference type="InterPro" id="IPR002545">
    <property type="entry name" value="CheW-lke_dom"/>
</dbReference>
<dbReference type="InterPro" id="IPR008207">
    <property type="entry name" value="Sig_transdc_His_kin_Hpt_dom"/>
</dbReference>
<dbReference type="InterPro" id="IPR037006">
    <property type="entry name" value="CheA-like_homodim_sf"/>
</dbReference>
<evidence type="ECO:0000256" key="1">
    <source>
        <dbReference type="ARBA" id="ARBA00000085"/>
    </source>
</evidence>
<feature type="domain" description="HPt" evidence="15">
    <location>
        <begin position="1"/>
        <end position="100"/>
    </location>
</feature>
<dbReference type="InterPro" id="IPR036890">
    <property type="entry name" value="HATPase_C_sf"/>
</dbReference>
<dbReference type="PROSITE" id="PS50109">
    <property type="entry name" value="HIS_KIN"/>
    <property type="match status" value="1"/>
</dbReference>
<protein>
    <recommendedName>
        <fullName evidence="3">Chemotaxis protein CheA</fullName>
        <ecNumber evidence="2">2.7.13.3</ecNumber>
    </recommendedName>
</protein>
<evidence type="ECO:0000256" key="9">
    <source>
        <dbReference type="ARBA" id="ARBA00022840"/>
    </source>
</evidence>
<evidence type="ECO:0000256" key="10">
    <source>
        <dbReference type="ARBA" id="ARBA00023012"/>
    </source>
</evidence>
<dbReference type="SUPFAM" id="SSF47226">
    <property type="entry name" value="Histidine-containing phosphotransfer domain, HPT domain"/>
    <property type="match status" value="1"/>
</dbReference>
<evidence type="ECO:0000259" key="14">
    <source>
        <dbReference type="PROSITE" id="PS50851"/>
    </source>
</evidence>
<keyword evidence="9" id="KW-0067">ATP-binding</keyword>
<dbReference type="SUPFAM" id="SSF55874">
    <property type="entry name" value="ATPase domain of HSP90 chaperone/DNA topoisomerase II/histidine kinase"/>
    <property type="match status" value="1"/>
</dbReference>
<dbReference type="PRINTS" id="PR00344">
    <property type="entry name" value="BCTRLSENSOR"/>
</dbReference>
<dbReference type="InterPro" id="IPR004358">
    <property type="entry name" value="Sig_transdc_His_kin-like_C"/>
</dbReference>
<reference evidence="17" key="1">
    <citation type="journal article" date="2019" name="Int. J. Syst. Evol. Microbiol.">
        <title>The Global Catalogue of Microorganisms (GCM) 10K type strain sequencing project: providing services to taxonomists for standard genome sequencing and annotation.</title>
        <authorList>
            <consortium name="The Broad Institute Genomics Platform"/>
            <consortium name="The Broad Institute Genome Sequencing Center for Infectious Disease"/>
            <person name="Wu L."/>
            <person name="Ma J."/>
        </authorList>
    </citation>
    <scope>NUCLEOTIDE SEQUENCE [LARGE SCALE GENOMIC DNA]</scope>
    <source>
        <strain evidence="17">CGMCC 1.10832</strain>
    </source>
</reference>
<dbReference type="SMART" id="SM00387">
    <property type="entry name" value="HATPase_c"/>
    <property type="match status" value="1"/>
</dbReference>
<organism evidence="16 17">
    <name type="scientific">Marivirga lumbricoides</name>
    <dbReference type="NCBI Taxonomy" id="1046115"/>
    <lineage>
        <taxon>Bacteria</taxon>
        <taxon>Pseudomonadati</taxon>
        <taxon>Bacteroidota</taxon>
        <taxon>Cytophagia</taxon>
        <taxon>Cytophagales</taxon>
        <taxon>Marivirgaceae</taxon>
        <taxon>Marivirga</taxon>
    </lineage>
</organism>
<dbReference type="InterPro" id="IPR005467">
    <property type="entry name" value="His_kinase_dom"/>
</dbReference>
<evidence type="ECO:0000259" key="13">
    <source>
        <dbReference type="PROSITE" id="PS50109"/>
    </source>
</evidence>
<dbReference type="SMART" id="SM00073">
    <property type="entry name" value="HPT"/>
    <property type="match status" value="1"/>
</dbReference>
<dbReference type="PROSITE" id="PS50851">
    <property type="entry name" value="CHEW"/>
    <property type="match status" value="1"/>
</dbReference>
<dbReference type="Gene3D" id="2.30.30.40">
    <property type="entry name" value="SH3 Domains"/>
    <property type="match status" value="1"/>
</dbReference>
<evidence type="ECO:0000256" key="6">
    <source>
        <dbReference type="ARBA" id="ARBA00022679"/>
    </source>
</evidence>
<dbReference type="RefSeq" id="WP_188467282.1">
    <property type="nucleotide sequence ID" value="NZ_BAABHU010000016.1"/>
</dbReference>
<evidence type="ECO:0000313" key="16">
    <source>
        <dbReference type="EMBL" id="GGC51706.1"/>
    </source>
</evidence>
<dbReference type="InterPro" id="IPR036097">
    <property type="entry name" value="HisK_dim/P_sf"/>
</dbReference>
<evidence type="ECO:0000256" key="5">
    <source>
        <dbReference type="ARBA" id="ARBA00022553"/>
    </source>
</evidence>
<dbReference type="PANTHER" id="PTHR43395">
    <property type="entry name" value="SENSOR HISTIDINE KINASE CHEA"/>
    <property type="match status" value="1"/>
</dbReference>
<proteinExistence type="predicted"/>
<dbReference type="SMART" id="SM01231">
    <property type="entry name" value="H-kinase_dim"/>
    <property type="match status" value="1"/>
</dbReference>
<dbReference type="CDD" id="cd00088">
    <property type="entry name" value="HPT"/>
    <property type="match status" value="1"/>
</dbReference>
<dbReference type="Pfam" id="PF02518">
    <property type="entry name" value="HATPase_c"/>
    <property type="match status" value="1"/>
</dbReference>
<evidence type="ECO:0000256" key="3">
    <source>
        <dbReference type="ARBA" id="ARBA00021495"/>
    </source>
</evidence>
<evidence type="ECO:0000256" key="2">
    <source>
        <dbReference type="ARBA" id="ARBA00012438"/>
    </source>
</evidence>
<evidence type="ECO:0000256" key="8">
    <source>
        <dbReference type="ARBA" id="ARBA00022777"/>
    </source>
</evidence>
<feature type="domain" description="CheW-like" evidence="14">
    <location>
        <begin position="558"/>
        <end position="684"/>
    </location>
</feature>
<keyword evidence="4" id="KW-0145">Chemotaxis</keyword>
<dbReference type="Pfam" id="PF01627">
    <property type="entry name" value="Hpt"/>
    <property type="match status" value="1"/>
</dbReference>
<dbReference type="Gene3D" id="3.30.565.10">
    <property type="entry name" value="Histidine kinase-like ATPase, C-terminal domain"/>
    <property type="match status" value="1"/>
</dbReference>
<comment type="function">
    <text evidence="11">Involved in the transmission of sensory signals from the chemoreceptors to the flagellar motors. CheA is autophosphorylated; it can transfer its phosphate group to either CheB or CheY.</text>
</comment>
<dbReference type="InterPro" id="IPR004105">
    <property type="entry name" value="CheA-like_dim"/>
</dbReference>
<sequence>MDFKQEYIEEVKQILKSLEHSIMLLDNQPNNPEQIDNVYRYLHTVKGSAGMFDFKEMERLTHELENIYSDIREDLRAIDENILDLTLHAVDVLNDLIEENDDGGASQQIIDSIISLRGSSGEIITSADTTSSTKQKEAYAIIFTPTDSIFKRGINLNAILEDLNELSWHEIIIHNESIPFVDQIKARKISSWLEILAVSQEGVESIKDIFMFLNDSDYQLFPISNKEDFHSEAYTELIKLTDEEANWRIEKFKTFDQKLFLKEATSEEKPAINKEEVLKDLKSVVVDLVPEEIETSSIENKTTGSKSKKNSHVNVSTEKLDGLINIVSELVTFRSEMQHLLSEVEDEKITEAVEKLENLTLKLRDSAFNIRLVPINIMNVKLQRLIRSVSKDLNKEIDFITEGLDTELDRSIITALEAPLMHIIRNSLDHGIESPEERIKRNKPAKGLLKLYSYNSGDHVFIQIQDDGNGIDFKKIKEKAIAKNLLSATKEYTEKELIAVMMSAGFSTADSVTTVSGRGVGMDVVKKEINALRGEIDISTEEGLGTIVTLRLPLTLTILDTLVVKVSNEKYLIPINEVEYCYEEEHSKLFKTNRHLINYENSFIPFVSLREFFSVEEYPEKETVIIINKNDTRIAIIVDDILGQYQTVYKPLNELIQDIDCFSGASILGDGSTALILNALKLKP</sequence>
<dbReference type="InterPro" id="IPR036641">
    <property type="entry name" value="HPT_dom_sf"/>
</dbReference>
<keyword evidence="7" id="KW-0547">Nucleotide-binding</keyword>
<dbReference type="SUPFAM" id="SSF47384">
    <property type="entry name" value="Homodimeric domain of signal transducing histidine kinase"/>
    <property type="match status" value="1"/>
</dbReference>